<dbReference type="RefSeq" id="XP_009041517.1">
    <property type="nucleotide sequence ID" value="XM_009043269.1"/>
</dbReference>
<dbReference type="SUPFAM" id="SSF50978">
    <property type="entry name" value="WD40 repeat-like"/>
    <property type="match status" value="1"/>
</dbReference>
<evidence type="ECO:0000256" key="4">
    <source>
        <dbReference type="ARBA" id="ARBA00022737"/>
    </source>
</evidence>
<evidence type="ECO:0000256" key="1">
    <source>
        <dbReference type="ARBA" id="ARBA00004496"/>
    </source>
</evidence>
<gene>
    <name evidence="5" type="ORF">AURANDRAFT_33559</name>
</gene>
<accession>F0YM78</accession>
<sequence length="434" mass="47456">MKRELELRDDAFDDFAPLSTAGDHDITHKYVLTCNLVDKTELQCVDLSWNSTGSMICAAFGRPDKFGWCDDSGIICCWSLFRGDFCPSKATHILEYASCFTVVTCHPTHPSLLAAGTFNGEILIYDLTSTHDSLKASSDIDEYFHREPITALLWLHVPTSPGSKQGSYQLASLSGDGKVLWWSLETIENASREAGGCLPHPVGGLEIKGRVPIIGGTAMDFTQSAILVGSESGLVLRCSHNNTIKPFPKLHHIFPSSCGPTTEYEPHVGPITAIVCSPFHRHAFLSVGVDGTLCFRSILQRLPLMSASRISDNADRGCLPTGLYCADWSKFRPLVFAVAGDGGIVRIHDLGTAQPMIPVAELETPPSKAAAINCVTRNRILAVQFNPKQRDFLACGDSAGQVHIWKLSWSLANARTRERQHLQACVVRHQEANV</sequence>
<dbReference type="AlphaFoldDB" id="F0YM78"/>
<dbReference type="OrthoDB" id="445052at2759"/>
<keyword evidence="3" id="KW-0853">WD repeat</keyword>
<keyword evidence="4" id="KW-0677">Repeat</keyword>
<dbReference type="GO" id="GO:0045504">
    <property type="term" value="F:dynein heavy chain binding"/>
    <property type="evidence" value="ECO:0007669"/>
    <property type="project" value="TreeGrafter"/>
</dbReference>
<dbReference type="PANTHER" id="PTHR12442">
    <property type="entry name" value="DYNEIN INTERMEDIATE CHAIN"/>
    <property type="match status" value="1"/>
</dbReference>
<dbReference type="SMART" id="SM00320">
    <property type="entry name" value="WD40"/>
    <property type="match status" value="5"/>
</dbReference>
<keyword evidence="2" id="KW-0963">Cytoplasm</keyword>
<dbReference type="GO" id="GO:0042073">
    <property type="term" value="P:intraciliary transport"/>
    <property type="evidence" value="ECO:0007669"/>
    <property type="project" value="TreeGrafter"/>
</dbReference>
<dbReference type="GO" id="GO:0045503">
    <property type="term" value="F:dynein light chain binding"/>
    <property type="evidence" value="ECO:0007669"/>
    <property type="project" value="TreeGrafter"/>
</dbReference>
<dbReference type="Gene3D" id="2.130.10.10">
    <property type="entry name" value="YVTN repeat-like/Quinoprotein amine dehydrogenase"/>
    <property type="match status" value="2"/>
</dbReference>
<keyword evidence="6" id="KW-1185">Reference proteome</keyword>
<reference evidence="5 6" key="1">
    <citation type="journal article" date="2011" name="Proc. Natl. Acad. Sci. U.S.A.">
        <title>Niche of harmful alga Aureococcus anophagefferens revealed through ecogenomics.</title>
        <authorList>
            <person name="Gobler C.J."/>
            <person name="Berry D.L."/>
            <person name="Dyhrman S.T."/>
            <person name="Wilhelm S.W."/>
            <person name="Salamov A."/>
            <person name="Lobanov A.V."/>
            <person name="Zhang Y."/>
            <person name="Collier J.L."/>
            <person name="Wurch L.L."/>
            <person name="Kustka A.B."/>
            <person name="Dill B.D."/>
            <person name="Shah M."/>
            <person name="VerBerkmoes N.C."/>
            <person name="Kuo A."/>
            <person name="Terry A."/>
            <person name="Pangilinan J."/>
            <person name="Lindquist E.A."/>
            <person name="Lucas S."/>
            <person name="Paulsen I.T."/>
            <person name="Hattenrath-Lehmann T.K."/>
            <person name="Talmage S.C."/>
            <person name="Walker E.A."/>
            <person name="Koch F."/>
            <person name="Burson A.M."/>
            <person name="Marcoval M.A."/>
            <person name="Tang Y.Z."/>
            <person name="Lecleir G.R."/>
            <person name="Coyne K.J."/>
            <person name="Berg G.M."/>
            <person name="Bertrand E.M."/>
            <person name="Saito M.A."/>
            <person name="Gladyshev V.N."/>
            <person name="Grigoriev I.V."/>
        </authorList>
    </citation>
    <scope>NUCLEOTIDE SEQUENCE [LARGE SCALE GENOMIC DNA]</scope>
    <source>
        <strain evidence="6">CCMP 1984</strain>
    </source>
</reference>
<dbReference type="InterPro" id="IPR001680">
    <property type="entry name" value="WD40_rpt"/>
</dbReference>
<evidence type="ECO:0000313" key="6">
    <source>
        <dbReference type="Proteomes" id="UP000002729"/>
    </source>
</evidence>
<proteinExistence type="predicted"/>
<dbReference type="InterPro" id="IPR036322">
    <property type="entry name" value="WD40_repeat_dom_sf"/>
</dbReference>
<dbReference type="GeneID" id="20221323"/>
<evidence type="ECO:0000256" key="2">
    <source>
        <dbReference type="ARBA" id="ARBA00022490"/>
    </source>
</evidence>
<dbReference type="GO" id="GO:0097014">
    <property type="term" value="C:ciliary plasm"/>
    <property type="evidence" value="ECO:0007669"/>
    <property type="project" value="TreeGrafter"/>
</dbReference>
<comment type="subcellular location">
    <subcellularLocation>
        <location evidence="1">Cytoplasm</location>
    </subcellularLocation>
</comment>
<dbReference type="OMA" id="SYVCAWN"/>
<dbReference type="InParanoid" id="F0YM78"/>
<dbReference type="EMBL" id="GL833161">
    <property type="protein sequence ID" value="EGB03787.1"/>
    <property type="molecule type" value="Genomic_DNA"/>
</dbReference>
<dbReference type="Proteomes" id="UP000002729">
    <property type="component" value="Unassembled WGS sequence"/>
</dbReference>
<dbReference type="GO" id="GO:0005868">
    <property type="term" value="C:cytoplasmic dynein complex"/>
    <property type="evidence" value="ECO:0007669"/>
    <property type="project" value="TreeGrafter"/>
</dbReference>
<protein>
    <submittedName>
        <fullName evidence="5">Uncharacterized protein</fullName>
    </submittedName>
</protein>
<dbReference type="InterPro" id="IPR015943">
    <property type="entry name" value="WD40/YVTN_repeat-like_dom_sf"/>
</dbReference>
<name>F0YM78_AURAN</name>
<dbReference type="KEGG" id="aaf:AURANDRAFT_33559"/>
<evidence type="ECO:0000313" key="5">
    <source>
        <dbReference type="EMBL" id="EGB03787.1"/>
    </source>
</evidence>
<dbReference type="PANTHER" id="PTHR12442:SF26">
    <property type="entry name" value="CYTOPLASMIC DYNEIN 2 INTERMEDIATE CHAIN 2"/>
    <property type="match status" value="1"/>
</dbReference>
<dbReference type="InterPro" id="IPR050687">
    <property type="entry name" value="Dynein_IC"/>
</dbReference>
<dbReference type="eggNOG" id="KOG1587">
    <property type="taxonomic scope" value="Eukaryota"/>
</dbReference>
<organism evidence="6">
    <name type="scientific">Aureococcus anophagefferens</name>
    <name type="common">Harmful bloom alga</name>
    <dbReference type="NCBI Taxonomy" id="44056"/>
    <lineage>
        <taxon>Eukaryota</taxon>
        <taxon>Sar</taxon>
        <taxon>Stramenopiles</taxon>
        <taxon>Ochrophyta</taxon>
        <taxon>Pelagophyceae</taxon>
        <taxon>Pelagomonadales</taxon>
        <taxon>Pelagomonadaceae</taxon>
        <taxon>Aureococcus</taxon>
    </lineage>
</organism>
<evidence type="ECO:0000256" key="3">
    <source>
        <dbReference type="ARBA" id="ARBA00022574"/>
    </source>
</evidence>